<organism evidence="1 2">
    <name type="scientific">Ralstonia pickettii</name>
    <name type="common">Burkholderia pickettii</name>
    <dbReference type="NCBI Taxonomy" id="329"/>
    <lineage>
        <taxon>Bacteria</taxon>
        <taxon>Pseudomonadati</taxon>
        <taxon>Pseudomonadota</taxon>
        <taxon>Betaproteobacteria</taxon>
        <taxon>Burkholderiales</taxon>
        <taxon>Burkholderiaceae</taxon>
        <taxon>Ralstonia</taxon>
    </lineage>
</organism>
<dbReference type="Proteomes" id="UP001199322">
    <property type="component" value="Unassembled WGS sequence"/>
</dbReference>
<name>A0AAW4QEJ0_RALPI</name>
<evidence type="ECO:0000313" key="2">
    <source>
        <dbReference type="Proteomes" id="UP001199322"/>
    </source>
</evidence>
<dbReference type="AlphaFoldDB" id="A0AAW4QEJ0"/>
<sequence>MTFLPLMAPWIFVSGRKKDGKLSERSEFFPSPPGYKNPRGSRHLGRAFLCLLSLARCMDRG</sequence>
<reference evidence="1" key="1">
    <citation type="submission" date="2018-06" db="EMBL/GenBank/DDBJ databases">
        <authorList>
            <person name="O'Rourke A."/>
        </authorList>
    </citation>
    <scope>NUCLEOTIDE SEQUENCE</scope>
    <source>
        <strain evidence="1">132550021-3</strain>
    </source>
</reference>
<feature type="non-terminal residue" evidence="1">
    <location>
        <position position="61"/>
    </location>
</feature>
<evidence type="ECO:0000313" key="1">
    <source>
        <dbReference type="EMBL" id="MBX3893033.1"/>
    </source>
</evidence>
<protein>
    <submittedName>
        <fullName evidence="1">Uncharacterized protein</fullName>
    </submittedName>
</protein>
<comment type="caution">
    <text evidence="1">The sequence shown here is derived from an EMBL/GenBank/DDBJ whole genome shotgun (WGS) entry which is preliminary data.</text>
</comment>
<dbReference type="EMBL" id="QGBI01000033">
    <property type="protein sequence ID" value="MBX3893033.1"/>
    <property type="molecule type" value="Genomic_DNA"/>
</dbReference>
<proteinExistence type="predicted"/>
<gene>
    <name evidence="1" type="ORF">DEE74_24495</name>
</gene>
<dbReference type="RefSeq" id="WP_220482418.1">
    <property type="nucleotide sequence ID" value="NZ_QGAQ01000030.1"/>
</dbReference>
<accession>A0AAW4QEJ0</accession>